<dbReference type="Proteomes" id="UP000002457">
    <property type="component" value="Chromosome"/>
</dbReference>
<keyword evidence="8" id="KW-1185">Reference proteome</keyword>
<reference evidence="7 8" key="1">
    <citation type="journal article" date="2015" name="Genome Announc.">
        <title>Complete Genome Sequence of Methanosphaerula palustris E1-9CT, a Hydrogenotrophic Methanogen Isolated from a Minerotrophic Fen Peatland.</title>
        <authorList>
            <person name="Cadillo-Quiroz H."/>
            <person name="Browne P."/>
            <person name="Kyrpides N."/>
            <person name="Woyke T."/>
            <person name="Goodwin L."/>
            <person name="Detter C."/>
            <person name="Yavitt J.B."/>
            <person name="Zinder S.H."/>
        </authorList>
    </citation>
    <scope>NUCLEOTIDE SEQUENCE [LARGE SCALE GENOMIC DNA]</scope>
    <source>
        <strain evidence="8">ATCC BAA-1556 / DSM 19958 / E1-9c</strain>
    </source>
</reference>
<dbReference type="GeneID" id="7270814"/>
<dbReference type="STRING" id="521011.Mpal_2706"/>
<dbReference type="GO" id="GO:0005524">
    <property type="term" value="F:ATP binding"/>
    <property type="evidence" value="ECO:0007669"/>
    <property type="project" value="UniProtKB-KW"/>
</dbReference>
<evidence type="ECO:0000256" key="6">
    <source>
        <dbReference type="ARBA" id="ARBA00022840"/>
    </source>
</evidence>
<keyword evidence="4" id="KW-0547">Nucleotide-binding</keyword>
<dbReference type="InterPro" id="IPR050980">
    <property type="entry name" value="2C_sensor_his_kinase"/>
</dbReference>
<gene>
    <name evidence="7" type="ordered locus">Mpal_2706</name>
</gene>
<dbReference type="InterPro" id="IPR036890">
    <property type="entry name" value="HATPase_C_sf"/>
</dbReference>
<evidence type="ECO:0000256" key="2">
    <source>
        <dbReference type="ARBA" id="ARBA00012438"/>
    </source>
</evidence>
<dbReference type="RefSeq" id="WP_012619289.1">
    <property type="nucleotide sequence ID" value="NC_011832.1"/>
</dbReference>
<dbReference type="EMBL" id="CP001338">
    <property type="protein sequence ID" value="ACL17970.1"/>
    <property type="molecule type" value="Genomic_DNA"/>
</dbReference>
<accession>B8GFT7</accession>
<name>B8GFT7_METPE</name>
<dbReference type="PANTHER" id="PTHR44936">
    <property type="entry name" value="SENSOR PROTEIN CREC"/>
    <property type="match status" value="1"/>
</dbReference>
<comment type="catalytic activity">
    <reaction evidence="1">
        <text>ATP + protein L-histidine = ADP + protein N-phospho-L-histidine.</text>
        <dbReference type="EC" id="2.7.13.3"/>
    </reaction>
</comment>
<dbReference type="AlphaFoldDB" id="B8GFT7"/>
<evidence type="ECO:0000256" key="4">
    <source>
        <dbReference type="ARBA" id="ARBA00022741"/>
    </source>
</evidence>
<dbReference type="SUPFAM" id="SSF55874">
    <property type="entry name" value="ATPase domain of HSP90 chaperone/DNA topoisomerase II/histidine kinase"/>
    <property type="match status" value="1"/>
</dbReference>
<keyword evidence="6" id="KW-0067">ATP-binding</keyword>
<keyword evidence="3" id="KW-0808">Transferase</keyword>
<dbReference type="InterPro" id="IPR036097">
    <property type="entry name" value="HisK_dim/P_sf"/>
</dbReference>
<dbReference type="OrthoDB" id="8127at2157"/>
<keyword evidence="5" id="KW-0418">Kinase</keyword>
<organism evidence="7 8">
    <name type="scientific">Methanosphaerula palustris (strain ATCC BAA-1556 / DSM 19958 / E1-9c)</name>
    <dbReference type="NCBI Taxonomy" id="521011"/>
    <lineage>
        <taxon>Archaea</taxon>
        <taxon>Methanobacteriati</taxon>
        <taxon>Methanobacteriota</taxon>
        <taxon>Stenosarchaea group</taxon>
        <taxon>Methanomicrobia</taxon>
        <taxon>Methanomicrobiales</taxon>
        <taxon>Methanoregulaceae</taxon>
        <taxon>Methanosphaerula</taxon>
    </lineage>
</organism>
<dbReference type="eggNOG" id="arCOG02385">
    <property type="taxonomic scope" value="Archaea"/>
</dbReference>
<evidence type="ECO:0000256" key="5">
    <source>
        <dbReference type="ARBA" id="ARBA00022777"/>
    </source>
</evidence>
<evidence type="ECO:0000313" key="7">
    <source>
        <dbReference type="EMBL" id="ACL17970.1"/>
    </source>
</evidence>
<evidence type="ECO:0000256" key="1">
    <source>
        <dbReference type="ARBA" id="ARBA00000085"/>
    </source>
</evidence>
<dbReference type="PANTHER" id="PTHR44936:SF10">
    <property type="entry name" value="SENSOR PROTEIN RSTB"/>
    <property type="match status" value="1"/>
</dbReference>
<dbReference type="InterPro" id="IPR011006">
    <property type="entry name" value="CheY-like_superfamily"/>
</dbReference>
<dbReference type="SUPFAM" id="SSF47384">
    <property type="entry name" value="Homodimeric domain of signal transducing histidine kinase"/>
    <property type="match status" value="1"/>
</dbReference>
<dbReference type="KEGG" id="mpl:Mpal_2706"/>
<proteinExistence type="predicted"/>
<protein>
    <recommendedName>
        <fullName evidence="2">histidine kinase</fullName>
        <ecNumber evidence="2">2.7.13.3</ecNumber>
    </recommendedName>
</protein>
<dbReference type="eggNOG" id="arCOG06193">
    <property type="taxonomic scope" value="Archaea"/>
</dbReference>
<dbReference type="Gene3D" id="3.30.565.10">
    <property type="entry name" value="Histidine kinase-like ATPase, C-terminal domain"/>
    <property type="match status" value="1"/>
</dbReference>
<dbReference type="GO" id="GO:0000155">
    <property type="term" value="F:phosphorelay sensor kinase activity"/>
    <property type="evidence" value="ECO:0007669"/>
    <property type="project" value="InterPro"/>
</dbReference>
<dbReference type="EC" id="2.7.13.3" evidence="2"/>
<evidence type="ECO:0000256" key="3">
    <source>
        <dbReference type="ARBA" id="ARBA00022679"/>
    </source>
</evidence>
<evidence type="ECO:0000313" key="8">
    <source>
        <dbReference type="Proteomes" id="UP000002457"/>
    </source>
</evidence>
<dbReference type="SUPFAM" id="SSF52172">
    <property type="entry name" value="CheY-like"/>
    <property type="match status" value="1"/>
</dbReference>
<dbReference type="HOGENOM" id="CLU_840938_0_0_2"/>
<sequence>MVSVLFVSDDPDLLRSIALDRSYDLTPCVSAEAALVLVQERFDLIVSDGGIALLGPLRSAGDQTPFILLSDEQQVCAEGLVAGADLCLCSGGDPDTRIQILQRALHLITDRQRQVAAQQVANATVSSITARVRHDILNQIMVLSGYAELLHDMVPDQSAQLFLEKIEKAAETINRNITFTRSYQDLGAGEARWQSLAPVLIAAAKQAGSGVTLDASAVGEVSLFAEQHLPEVCAALFSYAVIHRSPVTLVRLTVERTSAGLVLVWEDDGLPIPEKDRNRLLEYGYLHMSGYDLFLAVASLSVTGITLSVAPDQQSGARFQITVPYGVHRG</sequence>